<dbReference type="Proteomes" id="UP001430306">
    <property type="component" value="Unassembled WGS sequence"/>
</dbReference>
<dbReference type="Gene3D" id="3.40.390.10">
    <property type="entry name" value="Collagenase (Catalytic Domain)"/>
    <property type="match status" value="1"/>
</dbReference>
<dbReference type="SUPFAM" id="SSF55486">
    <property type="entry name" value="Metalloproteases ('zincins'), catalytic domain"/>
    <property type="match status" value="1"/>
</dbReference>
<dbReference type="PANTHER" id="PTHR30164:SF2">
    <property type="entry name" value="PROTEIN MTFA"/>
    <property type="match status" value="1"/>
</dbReference>
<protein>
    <submittedName>
        <fullName evidence="1">Zinc-dependent peptidase</fullName>
    </submittedName>
</protein>
<dbReference type="InterPro" id="IPR004027">
    <property type="entry name" value="SEC_C_motif"/>
</dbReference>
<gene>
    <name evidence="1" type="ORF">LOC71_09465</name>
</gene>
<dbReference type="InterPro" id="IPR024079">
    <property type="entry name" value="MetalloPept_cat_dom_sf"/>
</dbReference>
<dbReference type="SUPFAM" id="SSF103642">
    <property type="entry name" value="Sec-C motif"/>
    <property type="match status" value="1"/>
</dbReference>
<sequence length="326" mass="37105">MDRSNRRLAFAISFAVGALIIGFAFLQPWTLLALPIAWGVHWFVRRKTKQRLQVIATPFPEVWESALQQYVEYYRMLAEDRRIDFQNRMKVFLDEVTLTGIRTDVDETTRALVGASAVIPIMGLDDFEYSGLGEVLIYPGSFGEDYQTEGEGDKNTLGMIGVAHLSGVMILSKPSLLAGFSNSGDKRNVGIHEFAHLVDKADGDVDGIPVSATAEVTEPWVKWVGEELRSEGTRSGIDDYAYTNEAEYFAVLSEYFFEKPAQLQTKDPQLYNMLRKMYHQDPKRLFSKRPRRKGRVQRNDPCPCDSGKKFKHCCRRKRMRGMPGKK</sequence>
<dbReference type="EMBL" id="JAJKFW010000021">
    <property type="protein sequence ID" value="MCC9642502.1"/>
    <property type="molecule type" value="Genomic_DNA"/>
</dbReference>
<dbReference type="Gene3D" id="1.10.472.150">
    <property type="entry name" value="Glucose-regulated metallo-peptidase M90, N-terminal domain"/>
    <property type="match status" value="1"/>
</dbReference>
<evidence type="ECO:0000313" key="2">
    <source>
        <dbReference type="Proteomes" id="UP001430306"/>
    </source>
</evidence>
<proteinExistence type="predicted"/>
<dbReference type="InterPro" id="IPR010384">
    <property type="entry name" value="MtfA_fam"/>
</dbReference>
<evidence type="ECO:0000313" key="1">
    <source>
        <dbReference type="EMBL" id="MCC9642502.1"/>
    </source>
</evidence>
<name>A0ABS8NHV5_9BACT</name>
<reference evidence="1" key="1">
    <citation type="submission" date="2021-11" db="EMBL/GenBank/DDBJ databases">
        <title>Genome sequence.</title>
        <authorList>
            <person name="Sun Q."/>
        </authorList>
    </citation>
    <scope>NUCLEOTIDE SEQUENCE</scope>
    <source>
        <strain evidence="1">JC740</strain>
    </source>
</reference>
<comment type="caution">
    <text evidence="1">The sequence shown here is derived from an EMBL/GenBank/DDBJ whole genome shotgun (WGS) entry which is preliminary data.</text>
</comment>
<dbReference type="Pfam" id="PF06167">
    <property type="entry name" value="Peptidase_M90"/>
    <property type="match status" value="1"/>
</dbReference>
<dbReference type="RefSeq" id="WP_230273325.1">
    <property type="nucleotide sequence ID" value="NZ_JAJKFW010000021.1"/>
</dbReference>
<organism evidence="1 2">
    <name type="scientific">Rhodopirellula halodulae</name>
    <dbReference type="NCBI Taxonomy" id="2894198"/>
    <lineage>
        <taxon>Bacteria</taxon>
        <taxon>Pseudomonadati</taxon>
        <taxon>Planctomycetota</taxon>
        <taxon>Planctomycetia</taxon>
        <taxon>Pirellulales</taxon>
        <taxon>Pirellulaceae</taxon>
        <taxon>Rhodopirellula</taxon>
    </lineage>
</organism>
<dbReference type="InterPro" id="IPR042252">
    <property type="entry name" value="MtfA_N"/>
</dbReference>
<dbReference type="PANTHER" id="PTHR30164">
    <property type="entry name" value="MTFA PEPTIDASE"/>
    <property type="match status" value="1"/>
</dbReference>
<dbReference type="Pfam" id="PF02810">
    <property type="entry name" value="SEC-C"/>
    <property type="match status" value="1"/>
</dbReference>
<dbReference type="CDD" id="cd20169">
    <property type="entry name" value="Peptidase_M90_mtfA"/>
    <property type="match status" value="1"/>
</dbReference>
<accession>A0ABS8NHV5</accession>
<keyword evidence="2" id="KW-1185">Reference proteome</keyword>